<comment type="caution">
    <text evidence="1">The sequence shown here is derived from an EMBL/GenBank/DDBJ whole genome shotgun (WGS) entry which is preliminary data.</text>
</comment>
<organism evidence="1 2">
    <name type="scientific">Maribacter caenipelagi</name>
    <dbReference type="NCBI Taxonomy" id="1447781"/>
    <lineage>
        <taxon>Bacteria</taxon>
        <taxon>Pseudomonadati</taxon>
        <taxon>Bacteroidota</taxon>
        <taxon>Flavobacteriia</taxon>
        <taxon>Flavobacteriales</taxon>
        <taxon>Flavobacteriaceae</taxon>
        <taxon>Maribacter</taxon>
    </lineage>
</organism>
<sequence>MEEISNQVRFLLLTIIENDGDIDEFRRLGYSYFQIKDFIKGEIKNGNAEFADSILGLTEQGLEVRNKLSEELNYKHSGKVVSPKLSSKIQEIFNSDTIFIPSENELNF</sequence>
<name>A0A4R7CZZ9_9FLAO</name>
<dbReference type="AlphaFoldDB" id="A0A4R7CZZ9"/>
<reference evidence="1 2" key="1">
    <citation type="submission" date="2019-03" db="EMBL/GenBank/DDBJ databases">
        <title>Genomic Encyclopedia of Type Strains, Phase III (KMG-III): the genomes of soil and plant-associated and newly described type strains.</title>
        <authorList>
            <person name="Whitman W."/>
        </authorList>
    </citation>
    <scope>NUCLEOTIDE SEQUENCE [LARGE SCALE GENOMIC DNA]</scope>
    <source>
        <strain evidence="1 2">CECT 8455</strain>
    </source>
</reference>
<proteinExistence type="predicted"/>
<dbReference type="Proteomes" id="UP000295274">
    <property type="component" value="Unassembled WGS sequence"/>
</dbReference>
<dbReference type="EMBL" id="SNZW01000015">
    <property type="protein sequence ID" value="TDS14233.1"/>
    <property type="molecule type" value="Genomic_DNA"/>
</dbReference>
<keyword evidence="2" id="KW-1185">Reference proteome</keyword>
<gene>
    <name evidence="1" type="ORF">DFQ03_2310</name>
</gene>
<accession>A0A4R7CZZ9</accession>
<evidence type="ECO:0000313" key="1">
    <source>
        <dbReference type="EMBL" id="TDS14233.1"/>
    </source>
</evidence>
<protein>
    <submittedName>
        <fullName evidence="1">Uncharacterized protein</fullName>
    </submittedName>
</protein>
<dbReference type="RefSeq" id="WP_133673276.1">
    <property type="nucleotide sequence ID" value="NZ_SNZW01000015.1"/>
</dbReference>
<evidence type="ECO:0000313" key="2">
    <source>
        <dbReference type="Proteomes" id="UP000295274"/>
    </source>
</evidence>